<dbReference type="GO" id="GO:0005886">
    <property type="term" value="C:plasma membrane"/>
    <property type="evidence" value="ECO:0007669"/>
    <property type="project" value="UniProtKB-SubCell"/>
</dbReference>
<dbReference type="EMBL" id="BOPG01000050">
    <property type="protein sequence ID" value="GIJ60166.1"/>
    <property type="molecule type" value="Genomic_DNA"/>
</dbReference>
<evidence type="ECO:0000256" key="9">
    <source>
        <dbReference type="SAM" id="Phobius"/>
    </source>
</evidence>
<evidence type="ECO:0000256" key="6">
    <source>
        <dbReference type="ARBA" id="ARBA00023136"/>
    </source>
</evidence>
<evidence type="ECO:0000256" key="3">
    <source>
        <dbReference type="ARBA" id="ARBA00022475"/>
    </source>
</evidence>
<accession>A0A8J3ZA29</accession>
<dbReference type="PROSITE" id="PS50850">
    <property type="entry name" value="MFS"/>
    <property type="match status" value="1"/>
</dbReference>
<feature type="transmembrane region" description="Helical" evidence="9">
    <location>
        <begin position="39"/>
        <end position="60"/>
    </location>
</feature>
<evidence type="ECO:0000256" key="2">
    <source>
        <dbReference type="ARBA" id="ARBA00022448"/>
    </source>
</evidence>
<feature type="transmembrane region" description="Helical" evidence="9">
    <location>
        <begin position="250"/>
        <end position="277"/>
    </location>
</feature>
<keyword evidence="5 9" id="KW-1133">Transmembrane helix</keyword>
<dbReference type="RefSeq" id="WP_204004080.1">
    <property type="nucleotide sequence ID" value="NZ_BOPG01000050.1"/>
</dbReference>
<feature type="transmembrane region" description="Helical" evidence="9">
    <location>
        <begin position="284"/>
        <end position="304"/>
    </location>
</feature>
<dbReference type="Gene3D" id="1.20.1250.20">
    <property type="entry name" value="MFS general substrate transporter like domains"/>
    <property type="match status" value="1"/>
</dbReference>
<dbReference type="CDD" id="cd06173">
    <property type="entry name" value="MFS_MefA_like"/>
    <property type="match status" value="1"/>
</dbReference>
<dbReference type="Pfam" id="PF07690">
    <property type="entry name" value="MFS_1"/>
    <property type="match status" value="1"/>
</dbReference>
<evidence type="ECO:0000259" key="10">
    <source>
        <dbReference type="PROSITE" id="PS50850"/>
    </source>
</evidence>
<comment type="similarity">
    <text evidence="7">Belongs to the major facilitator superfamily. Drug:H(+) antiporter-3 (DHA3) (TC 2.A.1.21) family.</text>
</comment>
<keyword evidence="3" id="KW-1003">Cell membrane</keyword>
<keyword evidence="12" id="KW-1185">Reference proteome</keyword>
<keyword evidence="4 9" id="KW-0812">Transmembrane</keyword>
<feature type="transmembrane region" description="Helical" evidence="9">
    <location>
        <begin position="7"/>
        <end position="33"/>
    </location>
</feature>
<comment type="subcellular location">
    <subcellularLocation>
        <location evidence="1">Cell inner membrane</location>
        <topology evidence="1">Multi-pass membrane protein</topology>
    </subcellularLocation>
</comment>
<feature type="transmembrane region" description="Helical" evidence="9">
    <location>
        <begin position="144"/>
        <end position="163"/>
    </location>
</feature>
<feature type="transmembrane region" description="Helical" evidence="9">
    <location>
        <begin position="95"/>
        <end position="115"/>
    </location>
</feature>
<keyword evidence="2" id="KW-0813">Transport</keyword>
<dbReference type="Proteomes" id="UP000612585">
    <property type="component" value="Unassembled WGS sequence"/>
</dbReference>
<evidence type="ECO:0000256" key="7">
    <source>
        <dbReference type="ARBA" id="ARBA00038075"/>
    </source>
</evidence>
<evidence type="ECO:0000256" key="1">
    <source>
        <dbReference type="ARBA" id="ARBA00004429"/>
    </source>
</evidence>
<reference evidence="11" key="1">
    <citation type="submission" date="2021-01" db="EMBL/GenBank/DDBJ databases">
        <title>Whole genome shotgun sequence of Virgisporangium aurantiacum NBRC 16421.</title>
        <authorList>
            <person name="Komaki H."/>
            <person name="Tamura T."/>
        </authorList>
    </citation>
    <scope>NUCLEOTIDE SEQUENCE</scope>
    <source>
        <strain evidence="11">NBRC 16421</strain>
    </source>
</reference>
<evidence type="ECO:0000256" key="5">
    <source>
        <dbReference type="ARBA" id="ARBA00022989"/>
    </source>
</evidence>
<protein>
    <recommendedName>
        <fullName evidence="8">Multidrug efflux pump Tap</fullName>
    </recommendedName>
</protein>
<dbReference type="GO" id="GO:0022857">
    <property type="term" value="F:transmembrane transporter activity"/>
    <property type="evidence" value="ECO:0007669"/>
    <property type="project" value="InterPro"/>
</dbReference>
<dbReference type="PANTHER" id="PTHR23513:SF9">
    <property type="entry name" value="ENTEROBACTIN EXPORTER ENTS"/>
    <property type="match status" value="1"/>
</dbReference>
<proteinExistence type="inferred from homology"/>
<feature type="domain" description="Major facilitator superfamily (MFS) profile" evidence="10">
    <location>
        <begin position="1"/>
        <end position="399"/>
    </location>
</feature>
<dbReference type="InterPro" id="IPR020846">
    <property type="entry name" value="MFS_dom"/>
</dbReference>
<gene>
    <name evidence="11" type="ORF">Vau01_076820</name>
</gene>
<feature type="transmembrane region" description="Helical" evidence="9">
    <location>
        <begin position="373"/>
        <end position="394"/>
    </location>
</feature>
<feature type="transmembrane region" description="Helical" evidence="9">
    <location>
        <begin position="72"/>
        <end position="89"/>
    </location>
</feature>
<name>A0A8J3ZA29_9ACTN</name>
<sequence length="417" mass="43123">MSRRAPFTALISAYVVSVAGTSMSAIAIPWLVLTTTGSAARTGVVVFAQLLPYVAAQMLAGPVVDRFGLRRSFVWGNAAAAVAIAVIPVCYALDVLTLPVLIGLVVLVGVLRGVADCANGPLVPTTAEVGGIPLERAAGLNSGANRAALLLGAPLAGVLVTLFGSPAVIAIDAGTFAVAAAVAAIWVRVPEPPPAEATGVRGYLRDLGEGLRFVRGDRLLLGIITMVAVTNLLDQGLGEVMVPVWVRDEIGTPAVLGLISGVGGGGAVLGSFLGAWLAPKLPRWSMFSVSFVLSGAPRFVVLALSDSLVLTLTVWFVAEVFSGTINPILGAVAYERIPTELRARVLGVVRSSAWLGLPFGALAGGYLTEAWGLTTALWVFGAAYLLTTLAPFVFPSWRELDRRPEPAADAREAIPAG</sequence>
<comment type="caution">
    <text evidence="11">The sequence shown here is derived from an EMBL/GenBank/DDBJ whole genome shotgun (WGS) entry which is preliminary data.</text>
</comment>
<dbReference type="PANTHER" id="PTHR23513">
    <property type="entry name" value="INTEGRAL MEMBRANE EFFLUX PROTEIN-RELATED"/>
    <property type="match status" value="1"/>
</dbReference>
<evidence type="ECO:0000313" key="12">
    <source>
        <dbReference type="Proteomes" id="UP000612585"/>
    </source>
</evidence>
<evidence type="ECO:0000256" key="4">
    <source>
        <dbReference type="ARBA" id="ARBA00022692"/>
    </source>
</evidence>
<feature type="transmembrane region" description="Helical" evidence="9">
    <location>
        <begin position="345"/>
        <end position="367"/>
    </location>
</feature>
<evidence type="ECO:0000313" key="11">
    <source>
        <dbReference type="EMBL" id="GIJ60166.1"/>
    </source>
</evidence>
<dbReference type="InterPro" id="IPR011701">
    <property type="entry name" value="MFS"/>
</dbReference>
<keyword evidence="6 9" id="KW-0472">Membrane</keyword>
<dbReference type="AlphaFoldDB" id="A0A8J3ZA29"/>
<dbReference type="InterPro" id="IPR036259">
    <property type="entry name" value="MFS_trans_sf"/>
</dbReference>
<feature type="transmembrane region" description="Helical" evidence="9">
    <location>
        <begin position="310"/>
        <end position="333"/>
    </location>
</feature>
<evidence type="ECO:0000256" key="8">
    <source>
        <dbReference type="ARBA" id="ARBA00040914"/>
    </source>
</evidence>
<dbReference type="SUPFAM" id="SSF103473">
    <property type="entry name" value="MFS general substrate transporter"/>
    <property type="match status" value="1"/>
</dbReference>
<organism evidence="11 12">
    <name type="scientific">Virgisporangium aurantiacum</name>
    <dbReference type="NCBI Taxonomy" id="175570"/>
    <lineage>
        <taxon>Bacteria</taxon>
        <taxon>Bacillati</taxon>
        <taxon>Actinomycetota</taxon>
        <taxon>Actinomycetes</taxon>
        <taxon>Micromonosporales</taxon>
        <taxon>Micromonosporaceae</taxon>
        <taxon>Virgisporangium</taxon>
    </lineage>
</organism>